<name>A7EER9_SCLS1</name>
<dbReference type="HOGENOM" id="CLU_3125926_0_0_1"/>
<sequence length="50" mass="5507">MISSISLTPSIVFRLSGFPSDLVQCLQHFVKRIADACLNSRSLEEQKLGA</sequence>
<dbReference type="GeneID" id="5491847"/>
<dbReference type="KEGG" id="ssl:SS1G_03809"/>
<evidence type="ECO:0000313" key="2">
    <source>
        <dbReference type="Proteomes" id="UP000001312"/>
    </source>
</evidence>
<dbReference type="Proteomes" id="UP000001312">
    <property type="component" value="Unassembled WGS sequence"/>
</dbReference>
<dbReference type="EMBL" id="CH476624">
    <property type="protein sequence ID" value="EDO01335.1"/>
    <property type="molecule type" value="Genomic_DNA"/>
</dbReference>
<keyword evidence="2" id="KW-1185">Reference proteome</keyword>
<accession>A7EER9</accession>
<dbReference type="AlphaFoldDB" id="A7EER9"/>
<gene>
    <name evidence="1" type="ORF">SS1G_03809</name>
</gene>
<protein>
    <submittedName>
        <fullName evidence="1">Uncharacterized protein</fullName>
    </submittedName>
</protein>
<dbReference type="InParanoid" id="A7EER9"/>
<proteinExistence type="predicted"/>
<evidence type="ECO:0000313" key="1">
    <source>
        <dbReference type="EMBL" id="EDO01335.1"/>
    </source>
</evidence>
<dbReference type="RefSeq" id="XP_001595720.1">
    <property type="nucleotide sequence ID" value="XM_001595670.1"/>
</dbReference>
<organism evidence="1 2">
    <name type="scientific">Sclerotinia sclerotiorum (strain ATCC 18683 / 1980 / Ss-1)</name>
    <name type="common">White mold</name>
    <name type="synonym">Whetzelinia sclerotiorum</name>
    <dbReference type="NCBI Taxonomy" id="665079"/>
    <lineage>
        <taxon>Eukaryota</taxon>
        <taxon>Fungi</taxon>
        <taxon>Dikarya</taxon>
        <taxon>Ascomycota</taxon>
        <taxon>Pezizomycotina</taxon>
        <taxon>Leotiomycetes</taxon>
        <taxon>Helotiales</taxon>
        <taxon>Sclerotiniaceae</taxon>
        <taxon>Sclerotinia</taxon>
    </lineage>
</organism>
<reference evidence="2" key="1">
    <citation type="journal article" date="2011" name="PLoS Genet.">
        <title>Genomic analysis of the necrotrophic fungal pathogens Sclerotinia sclerotiorum and Botrytis cinerea.</title>
        <authorList>
            <person name="Amselem J."/>
            <person name="Cuomo C.A."/>
            <person name="van Kan J.A."/>
            <person name="Viaud M."/>
            <person name="Benito E.P."/>
            <person name="Couloux A."/>
            <person name="Coutinho P.M."/>
            <person name="de Vries R.P."/>
            <person name="Dyer P.S."/>
            <person name="Fillinger S."/>
            <person name="Fournier E."/>
            <person name="Gout L."/>
            <person name="Hahn M."/>
            <person name="Kohn L."/>
            <person name="Lapalu N."/>
            <person name="Plummer K.M."/>
            <person name="Pradier J.M."/>
            <person name="Quevillon E."/>
            <person name="Sharon A."/>
            <person name="Simon A."/>
            <person name="ten Have A."/>
            <person name="Tudzynski B."/>
            <person name="Tudzynski P."/>
            <person name="Wincker P."/>
            <person name="Andrew M."/>
            <person name="Anthouard V."/>
            <person name="Beever R.E."/>
            <person name="Beffa R."/>
            <person name="Benoit I."/>
            <person name="Bouzid O."/>
            <person name="Brault B."/>
            <person name="Chen Z."/>
            <person name="Choquer M."/>
            <person name="Collemare J."/>
            <person name="Cotton P."/>
            <person name="Danchin E.G."/>
            <person name="Da Silva C."/>
            <person name="Gautier A."/>
            <person name="Giraud C."/>
            <person name="Giraud T."/>
            <person name="Gonzalez C."/>
            <person name="Grossetete S."/>
            <person name="Guldener U."/>
            <person name="Henrissat B."/>
            <person name="Howlett B.J."/>
            <person name="Kodira C."/>
            <person name="Kretschmer M."/>
            <person name="Lappartient A."/>
            <person name="Leroch M."/>
            <person name="Levis C."/>
            <person name="Mauceli E."/>
            <person name="Neuveglise C."/>
            <person name="Oeser B."/>
            <person name="Pearson M."/>
            <person name="Poulain J."/>
            <person name="Poussereau N."/>
            <person name="Quesneville H."/>
            <person name="Rascle C."/>
            <person name="Schumacher J."/>
            <person name="Segurens B."/>
            <person name="Sexton A."/>
            <person name="Silva E."/>
            <person name="Sirven C."/>
            <person name="Soanes D.M."/>
            <person name="Talbot N.J."/>
            <person name="Templeton M."/>
            <person name="Yandava C."/>
            <person name="Yarden O."/>
            <person name="Zeng Q."/>
            <person name="Rollins J.A."/>
            <person name="Lebrun M.H."/>
            <person name="Dickman M."/>
        </authorList>
    </citation>
    <scope>NUCLEOTIDE SEQUENCE [LARGE SCALE GENOMIC DNA]</scope>
    <source>
        <strain evidence="2">ATCC 18683 / 1980 / Ss-1</strain>
    </source>
</reference>